<evidence type="ECO:0000313" key="2">
    <source>
        <dbReference type="EMBL" id="MBD8501933.1"/>
    </source>
</evidence>
<gene>
    <name evidence="2" type="ORF">IFO67_03470</name>
</gene>
<keyword evidence="1" id="KW-0812">Transmembrane</keyword>
<accession>A0ABR9B6D8</accession>
<feature type="transmembrane region" description="Helical" evidence="1">
    <location>
        <begin position="37"/>
        <end position="62"/>
    </location>
</feature>
<protein>
    <submittedName>
        <fullName evidence="2">Uncharacterized protein</fullName>
    </submittedName>
</protein>
<sequence length="89" mass="10001">MRHELFGEIFCSLALLCVPLAFQLATAAPASLPDGLWLMLVLSIWSALVFLLGLLSLCVRALRLFLRAFQERRTAPWAPRLCGRHRPVV</sequence>
<comment type="caution">
    <text evidence="2">The sequence shown here is derived from an EMBL/GenBank/DDBJ whole genome shotgun (WGS) entry which is preliminary data.</text>
</comment>
<dbReference type="Proteomes" id="UP000603602">
    <property type="component" value="Unassembled WGS sequence"/>
</dbReference>
<evidence type="ECO:0000313" key="3">
    <source>
        <dbReference type="Proteomes" id="UP000603602"/>
    </source>
</evidence>
<organism evidence="2 3">
    <name type="scientific">Thauera sedimentorum</name>
    <dbReference type="NCBI Taxonomy" id="2767595"/>
    <lineage>
        <taxon>Bacteria</taxon>
        <taxon>Pseudomonadati</taxon>
        <taxon>Pseudomonadota</taxon>
        <taxon>Betaproteobacteria</taxon>
        <taxon>Rhodocyclales</taxon>
        <taxon>Zoogloeaceae</taxon>
        <taxon>Thauera</taxon>
    </lineage>
</organism>
<keyword evidence="1" id="KW-1133">Transmembrane helix</keyword>
<reference evidence="3" key="1">
    <citation type="submission" date="2023-07" db="EMBL/GenBank/DDBJ databases">
        <title>Thauera sp. CAU 1555 isolated from sand of Yaerae Beach.</title>
        <authorList>
            <person name="Kim W."/>
        </authorList>
    </citation>
    <scope>NUCLEOTIDE SEQUENCE [LARGE SCALE GENOMIC DNA]</scope>
    <source>
        <strain evidence="3">CAU 1555</strain>
    </source>
</reference>
<keyword evidence="3" id="KW-1185">Reference proteome</keyword>
<keyword evidence="1" id="KW-0472">Membrane</keyword>
<proteinExistence type="predicted"/>
<dbReference type="RefSeq" id="WP_187716747.1">
    <property type="nucleotide sequence ID" value="NZ_JACTAH010000001.1"/>
</dbReference>
<evidence type="ECO:0000256" key="1">
    <source>
        <dbReference type="SAM" id="Phobius"/>
    </source>
</evidence>
<dbReference type="EMBL" id="JACYTO010000001">
    <property type="protein sequence ID" value="MBD8501933.1"/>
    <property type="molecule type" value="Genomic_DNA"/>
</dbReference>
<name>A0ABR9B6D8_9RHOO</name>